<feature type="compositionally biased region" description="Low complexity" evidence="1">
    <location>
        <begin position="1"/>
        <end position="13"/>
    </location>
</feature>
<protein>
    <submittedName>
        <fullName evidence="2">Uncharacterized protein</fullName>
    </submittedName>
</protein>
<sequence>MVGLFSRFSSTGRSGHRRSRSAIEVSQTAIPNANAPNLAAAEAAAVDSPHGIEVAAEFKPVEHPNEPLDCDEPVKCPLPEPSILNDGRIWKERMSVNAQTARVDLPVVNDESSGKKPRPSHVNHSMGPSLSAPEYNFINLLEECNTTGV</sequence>
<keyword evidence="3" id="KW-1185">Reference proteome</keyword>
<name>A0AAV9ELL8_ACOCL</name>
<reference evidence="2" key="1">
    <citation type="journal article" date="2023" name="Nat. Commun.">
        <title>Diploid and tetraploid genomes of Acorus and the evolution of monocots.</title>
        <authorList>
            <person name="Ma L."/>
            <person name="Liu K.W."/>
            <person name="Li Z."/>
            <person name="Hsiao Y.Y."/>
            <person name="Qi Y."/>
            <person name="Fu T."/>
            <person name="Tang G.D."/>
            <person name="Zhang D."/>
            <person name="Sun W.H."/>
            <person name="Liu D.K."/>
            <person name="Li Y."/>
            <person name="Chen G.Z."/>
            <person name="Liu X.D."/>
            <person name="Liao X.Y."/>
            <person name="Jiang Y.T."/>
            <person name="Yu X."/>
            <person name="Hao Y."/>
            <person name="Huang J."/>
            <person name="Zhao X.W."/>
            <person name="Ke S."/>
            <person name="Chen Y.Y."/>
            <person name="Wu W.L."/>
            <person name="Hsu J.L."/>
            <person name="Lin Y.F."/>
            <person name="Huang M.D."/>
            <person name="Li C.Y."/>
            <person name="Huang L."/>
            <person name="Wang Z.W."/>
            <person name="Zhao X."/>
            <person name="Zhong W.Y."/>
            <person name="Peng D.H."/>
            <person name="Ahmad S."/>
            <person name="Lan S."/>
            <person name="Zhang J.S."/>
            <person name="Tsai W.C."/>
            <person name="Van de Peer Y."/>
            <person name="Liu Z.J."/>
        </authorList>
    </citation>
    <scope>NUCLEOTIDE SEQUENCE</scope>
    <source>
        <strain evidence="2">CP</strain>
    </source>
</reference>
<feature type="region of interest" description="Disordered" evidence="1">
    <location>
        <begin position="1"/>
        <end position="23"/>
    </location>
</feature>
<dbReference type="AlphaFoldDB" id="A0AAV9ELL8"/>
<evidence type="ECO:0000256" key="1">
    <source>
        <dbReference type="SAM" id="MobiDB-lite"/>
    </source>
</evidence>
<gene>
    <name evidence="2" type="ORF">QJS10_CPA06g00425</name>
</gene>
<dbReference type="PANTHER" id="PTHR34196:SF2">
    <property type="entry name" value="OS02G0697700 PROTEIN"/>
    <property type="match status" value="1"/>
</dbReference>
<comment type="caution">
    <text evidence="2">The sequence shown here is derived from an EMBL/GenBank/DDBJ whole genome shotgun (WGS) entry which is preliminary data.</text>
</comment>
<organism evidence="2 3">
    <name type="scientific">Acorus calamus</name>
    <name type="common">Sweet flag</name>
    <dbReference type="NCBI Taxonomy" id="4465"/>
    <lineage>
        <taxon>Eukaryota</taxon>
        <taxon>Viridiplantae</taxon>
        <taxon>Streptophyta</taxon>
        <taxon>Embryophyta</taxon>
        <taxon>Tracheophyta</taxon>
        <taxon>Spermatophyta</taxon>
        <taxon>Magnoliopsida</taxon>
        <taxon>Liliopsida</taxon>
        <taxon>Acoraceae</taxon>
        <taxon>Acorus</taxon>
    </lineage>
</organism>
<evidence type="ECO:0000313" key="2">
    <source>
        <dbReference type="EMBL" id="KAK1314395.1"/>
    </source>
</evidence>
<reference evidence="2" key="2">
    <citation type="submission" date="2023-06" db="EMBL/GenBank/DDBJ databases">
        <authorList>
            <person name="Ma L."/>
            <person name="Liu K.-W."/>
            <person name="Li Z."/>
            <person name="Hsiao Y.-Y."/>
            <person name="Qi Y."/>
            <person name="Fu T."/>
            <person name="Tang G."/>
            <person name="Zhang D."/>
            <person name="Sun W.-H."/>
            <person name="Liu D.-K."/>
            <person name="Li Y."/>
            <person name="Chen G.-Z."/>
            <person name="Liu X.-D."/>
            <person name="Liao X.-Y."/>
            <person name="Jiang Y.-T."/>
            <person name="Yu X."/>
            <person name="Hao Y."/>
            <person name="Huang J."/>
            <person name="Zhao X.-W."/>
            <person name="Ke S."/>
            <person name="Chen Y.-Y."/>
            <person name="Wu W.-L."/>
            <person name="Hsu J.-L."/>
            <person name="Lin Y.-F."/>
            <person name="Huang M.-D."/>
            <person name="Li C.-Y."/>
            <person name="Huang L."/>
            <person name="Wang Z.-W."/>
            <person name="Zhao X."/>
            <person name="Zhong W.-Y."/>
            <person name="Peng D.-H."/>
            <person name="Ahmad S."/>
            <person name="Lan S."/>
            <person name="Zhang J.-S."/>
            <person name="Tsai W.-C."/>
            <person name="Van De Peer Y."/>
            <person name="Liu Z.-J."/>
        </authorList>
    </citation>
    <scope>NUCLEOTIDE SEQUENCE</scope>
    <source>
        <strain evidence="2">CP</strain>
        <tissue evidence="2">Leaves</tissue>
    </source>
</reference>
<dbReference type="PANTHER" id="PTHR34196">
    <property type="entry name" value="OS02G0697700 PROTEIN"/>
    <property type="match status" value="1"/>
</dbReference>
<dbReference type="Proteomes" id="UP001180020">
    <property type="component" value="Unassembled WGS sequence"/>
</dbReference>
<proteinExistence type="predicted"/>
<accession>A0AAV9ELL8</accession>
<feature type="region of interest" description="Disordered" evidence="1">
    <location>
        <begin position="109"/>
        <end position="129"/>
    </location>
</feature>
<evidence type="ECO:0000313" key="3">
    <source>
        <dbReference type="Proteomes" id="UP001180020"/>
    </source>
</evidence>
<dbReference type="EMBL" id="JAUJYO010000006">
    <property type="protein sequence ID" value="KAK1314395.1"/>
    <property type="molecule type" value="Genomic_DNA"/>
</dbReference>